<dbReference type="InterPro" id="IPR051710">
    <property type="entry name" value="Phosphatase_SH3-domain"/>
</dbReference>
<organism evidence="1 2">
    <name type="scientific">Glomus cerebriforme</name>
    <dbReference type="NCBI Taxonomy" id="658196"/>
    <lineage>
        <taxon>Eukaryota</taxon>
        <taxon>Fungi</taxon>
        <taxon>Fungi incertae sedis</taxon>
        <taxon>Mucoromycota</taxon>
        <taxon>Glomeromycotina</taxon>
        <taxon>Glomeromycetes</taxon>
        <taxon>Glomerales</taxon>
        <taxon>Glomeraceae</taxon>
        <taxon>Glomus</taxon>
    </lineage>
</organism>
<name>A0A397T1D2_9GLOM</name>
<dbReference type="InterPro" id="IPR029033">
    <property type="entry name" value="His_PPase_superfam"/>
</dbReference>
<dbReference type="SUPFAM" id="SSF53254">
    <property type="entry name" value="Phosphoglycerate mutase-like"/>
    <property type="match status" value="1"/>
</dbReference>
<sequence>MESIFFTRHGHRSDWIFPLPNDCYPTGLTYDPQLSPHGCDQAMQLAQYFDRLDKTMQEIISRCDAEGQIKSILLVAHAASLTAGVRTVLKDKLAVVNCGTCSLTKFIREDRKWILKLNGDCSFLSGGLEDNWAYEL</sequence>
<accession>A0A397T1D2</accession>
<dbReference type="STRING" id="658196.A0A397T1D2"/>
<evidence type="ECO:0008006" key="3">
    <source>
        <dbReference type="Google" id="ProtNLM"/>
    </source>
</evidence>
<dbReference type="PANTHER" id="PTHR16469">
    <property type="entry name" value="UBIQUITIN-ASSOCIATED AND SH3 DOMAIN-CONTAINING BA-RELATED"/>
    <property type="match status" value="1"/>
</dbReference>
<comment type="caution">
    <text evidence="1">The sequence shown here is derived from an EMBL/GenBank/DDBJ whole genome shotgun (WGS) entry which is preliminary data.</text>
</comment>
<dbReference type="PANTHER" id="PTHR16469:SF51">
    <property type="entry name" value="TRANSCRIPTION FACTOR TAU 55 KDA SUBUNIT"/>
    <property type="match status" value="1"/>
</dbReference>
<gene>
    <name evidence="1" type="ORF">C1645_823063</name>
</gene>
<evidence type="ECO:0000313" key="2">
    <source>
        <dbReference type="Proteomes" id="UP000265703"/>
    </source>
</evidence>
<dbReference type="OrthoDB" id="414418at2759"/>
<proteinExistence type="predicted"/>
<protein>
    <recommendedName>
        <fullName evidence="3">Histidine phosphatase superfamily</fullName>
    </recommendedName>
</protein>
<dbReference type="Gene3D" id="3.40.50.1240">
    <property type="entry name" value="Phosphoglycerate mutase-like"/>
    <property type="match status" value="2"/>
</dbReference>
<dbReference type="Proteomes" id="UP000265703">
    <property type="component" value="Unassembled WGS sequence"/>
</dbReference>
<reference evidence="1 2" key="1">
    <citation type="submission" date="2018-06" db="EMBL/GenBank/DDBJ databases">
        <title>Comparative genomics reveals the genomic features of Rhizophagus irregularis, R. cerebriforme, R. diaphanum and Gigaspora rosea, and their symbiotic lifestyle signature.</title>
        <authorList>
            <person name="Morin E."/>
            <person name="San Clemente H."/>
            <person name="Chen E.C.H."/>
            <person name="De La Providencia I."/>
            <person name="Hainaut M."/>
            <person name="Kuo A."/>
            <person name="Kohler A."/>
            <person name="Murat C."/>
            <person name="Tang N."/>
            <person name="Roy S."/>
            <person name="Loubradou J."/>
            <person name="Henrissat B."/>
            <person name="Grigoriev I.V."/>
            <person name="Corradi N."/>
            <person name="Roux C."/>
            <person name="Martin F.M."/>
        </authorList>
    </citation>
    <scope>NUCLEOTIDE SEQUENCE [LARGE SCALE GENOMIC DNA]</scope>
    <source>
        <strain evidence="1 2">DAOM 227022</strain>
    </source>
</reference>
<dbReference type="EMBL" id="QKYT01000174">
    <property type="protein sequence ID" value="RIA90686.1"/>
    <property type="molecule type" value="Genomic_DNA"/>
</dbReference>
<dbReference type="AlphaFoldDB" id="A0A397T1D2"/>
<evidence type="ECO:0000313" key="1">
    <source>
        <dbReference type="EMBL" id="RIA90686.1"/>
    </source>
</evidence>
<keyword evidence="2" id="KW-1185">Reference proteome</keyword>